<keyword evidence="6" id="KW-0472">Membrane</keyword>
<dbReference type="OrthoDB" id="9450131at2759"/>
<keyword evidence="10" id="KW-1185">Reference proteome</keyword>
<feature type="region of interest" description="Disordered" evidence="7">
    <location>
        <begin position="37"/>
        <end position="56"/>
    </location>
</feature>
<keyword evidence="4" id="KW-0378">Hydrolase</keyword>
<gene>
    <name evidence="9" type="ORF">CUNI_LOCUS9683</name>
</gene>
<dbReference type="GO" id="GO:0005634">
    <property type="term" value="C:nucleus"/>
    <property type="evidence" value="ECO:0007669"/>
    <property type="project" value="TreeGrafter"/>
</dbReference>
<dbReference type="InterPro" id="IPR051985">
    <property type="entry name" value="NR_tyrosine_phosphatase"/>
</dbReference>
<accession>A0A8S3Z8B7</accession>
<dbReference type="Pfam" id="PF00102">
    <property type="entry name" value="Y_phosphatase"/>
    <property type="match status" value="1"/>
</dbReference>
<dbReference type="GO" id="GO:0019901">
    <property type="term" value="F:protein kinase binding"/>
    <property type="evidence" value="ECO:0007669"/>
    <property type="project" value="TreeGrafter"/>
</dbReference>
<evidence type="ECO:0000256" key="1">
    <source>
        <dbReference type="ARBA" id="ARBA00004308"/>
    </source>
</evidence>
<evidence type="ECO:0000256" key="5">
    <source>
        <dbReference type="ARBA" id="ARBA00022912"/>
    </source>
</evidence>
<organism evidence="9 10">
    <name type="scientific">Candidula unifasciata</name>
    <dbReference type="NCBI Taxonomy" id="100452"/>
    <lineage>
        <taxon>Eukaryota</taxon>
        <taxon>Metazoa</taxon>
        <taxon>Spiralia</taxon>
        <taxon>Lophotrochozoa</taxon>
        <taxon>Mollusca</taxon>
        <taxon>Gastropoda</taxon>
        <taxon>Heterobranchia</taxon>
        <taxon>Euthyneura</taxon>
        <taxon>Panpulmonata</taxon>
        <taxon>Eupulmonata</taxon>
        <taxon>Stylommatophora</taxon>
        <taxon>Helicina</taxon>
        <taxon>Helicoidea</taxon>
        <taxon>Geomitridae</taxon>
        <taxon>Candidula</taxon>
    </lineage>
</organism>
<dbReference type="GO" id="GO:0004726">
    <property type="term" value="F:non-membrane spanning protein tyrosine phosphatase activity"/>
    <property type="evidence" value="ECO:0007669"/>
    <property type="project" value="TreeGrafter"/>
</dbReference>
<evidence type="ECO:0000313" key="9">
    <source>
        <dbReference type="EMBL" id="CAG5124125.1"/>
    </source>
</evidence>
<dbReference type="GO" id="GO:0005737">
    <property type="term" value="C:cytoplasm"/>
    <property type="evidence" value="ECO:0007669"/>
    <property type="project" value="TreeGrafter"/>
</dbReference>
<evidence type="ECO:0000256" key="6">
    <source>
        <dbReference type="ARBA" id="ARBA00023136"/>
    </source>
</evidence>
<dbReference type="PRINTS" id="PR00700">
    <property type="entry name" value="PRTYPHPHTASE"/>
</dbReference>
<evidence type="ECO:0000256" key="2">
    <source>
        <dbReference type="ARBA" id="ARBA00013064"/>
    </source>
</evidence>
<dbReference type="GO" id="GO:0070373">
    <property type="term" value="P:negative regulation of ERK1 and ERK2 cascade"/>
    <property type="evidence" value="ECO:0007669"/>
    <property type="project" value="TreeGrafter"/>
</dbReference>
<dbReference type="EC" id="3.1.3.48" evidence="2"/>
<name>A0A8S3Z8B7_9EUPU</name>
<keyword evidence="5" id="KW-0904">Protein phosphatase</keyword>
<protein>
    <recommendedName>
        <fullName evidence="2">protein-tyrosine-phosphatase</fullName>
        <ecNumber evidence="2">3.1.3.48</ecNumber>
    </recommendedName>
</protein>
<dbReference type="GO" id="GO:0012505">
    <property type="term" value="C:endomembrane system"/>
    <property type="evidence" value="ECO:0007669"/>
    <property type="project" value="UniProtKB-SubCell"/>
</dbReference>
<dbReference type="SUPFAM" id="SSF52799">
    <property type="entry name" value="(Phosphotyrosine protein) phosphatases II"/>
    <property type="match status" value="1"/>
</dbReference>
<dbReference type="SMART" id="SM00194">
    <property type="entry name" value="PTPc"/>
    <property type="match status" value="1"/>
</dbReference>
<evidence type="ECO:0000256" key="3">
    <source>
        <dbReference type="ARBA" id="ARBA00022553"/>
    </source>
</evidence>
<dbReference type="AlphaFoldDB" id="A0A8S3Z8B7"/>
<dbReference type="EMBL" id="CAJHNH020001702">
    <property type="protein sequence ID" value="CAG5124125.1"/>
    <property type="molecule type" value="Genomic_DNA"/>
</dbReference>
<keyword evidence="3" id="KW-0597">Phosphoprotein</keyword>
<dbReference type="PANTHER" id="PTHR46047:SF3">
    <property type="entry name" value="TYROSINE-PROTEIN PHOSPHATASE NON-RECEPTOR TYPE 61F"/>
    <property type="match status" value="1"/>
</dbReference>
<evidence type="ECO:0000259" key="8">
    <source>
        <dbReference type="PROSITE" id="PS50055"/>
    </source>
</evidence>
<dbReference type="Proteomes" id="UP000678393">
    <property type="component" value="Unassembled WGS sequence"/>
</dbReference>
<evidence type="ECO:0000313" key="10">
    <source>
        <dbReference type="Proteomes" id="UP000678393"/>
    </source>
</evidence>
<proteinExistence type="predicted"/>
<sequence>MVSLTETEFIEFDASGKWNQVFESLKNEASLTSVDEDFTTKDAREPDNQHKNRYKDVSPYDHSRVRLCGEDDYINASLIEVPEANRKYILTQGPLEHTMGDFWKMTWEQGTRAIVMLNRVIEKGT</sequence>
<dbReference type="GO" id="GO:0046426">
    <property type="term" value="P:negative regulation of receptor signaling pathway via JAK-STAT"/>
    <property type="evidence" value="ECO:0007669"/>
    <property type="project" value="TreeGrafter"/>
</dbReference>
<dbReference type="InterPro" id="IPR000242">
    <property type="entry name" value="PTP_cat"/>
</dbReference>
<comment type="subcellular location">
    <subcellularLocation>
        <location evidence="1">Endomembrane system</location>
    </subcellularLocation>
</comment>
<evidence type="ECO:0000256" key="4">
    <source>
        <dbReference type="ARBA" id="ARBA00022801"/>
    </source>
</evidence>
<dbReference type="PANTHER" id="PTHR46047">
    <property type="entry name" value="TYROSINE-PROTEIN PHOSPHATASE NON-RECEPTOR TYPE 61F"/>
    <property type="match status" value="1"/>
</dbReference>
<feature type="compositionally biased region" description="Basic and acidic residues" evidence="7">
    <location>
        <begin position="38"/>
        <end position="56"/>
    </location>
</feature>
<dbReference type="InterPro" id="IPR029021">
    <property type="entry name" value="Prot-tyrosine_phosphatase-like"/>
</dbReference>
<dbReference type="Gene3D" id="3.90.190.10">
    <property type="entry name" value="Protein tyrosine phosphatase superfamily"/>
    <property type="match status" value="1"/>
</dbReference>
<feature type="domain" description="Tyrosine-protein phosphatase" evidence="8">
    <location>
        <begin position="18"/>
        <end position="125"/>
    </location>
</feature>
<feature type="non-terminal residue" evidence="9">
    <location>
        <position position="125"/>
    </location>
</feature>
<evidence type="ECO:0000256" key="7">
    <source>
        <dbReference type="SAM" id="MobiDB-lite"/>
    </source>
</evidence>
<dbReference type="PROSITE" id="PS50055">
    <property type="entry name" value="TYR_PHOSPHATASE_PTP"/>
    <property type="match status" value="1"/>
</dbReference>
<comment type="caution">
    <text evidence="9">The sequence shown here is derived from an EMBL/GenBank/DDBJ whole genome shotgun (WGS) entry which is preliminary data.</text>
</comment>
<reference evidence="9" key="1">
    <citation type="submission" date="2021-04" db="EMBL/GenBank/DDBJ databases">
        <authorList>
            <consortium name="Molecular Ecology Group"/>
        </authorList>
    </citation>
    <scope>NUCLEOTIDE SEQUENCE</scope>
</reference>